<keyword evidence="5" id="KW-0456">Lyase</keyword>
<dbReference type="Gene3D" id="3.40.640.10">
    <property type="entry name" value="Type I PLP-dependent aspartate aminotransferase-like (Major domain)"/>
    <property type="match status" value="1"/>
</dbReference>
<keyword evidence="4" id="KW-0663">Pyridoxal phosphate</keyword>
<feature type="compositionally biased region" description="Pro residues" evidence="6">
    <location>
        <begin position="353"/>
        <end position="371"/>
    </location>
</feature>
<dbReference type="InterPro" id="IPR015424">
    <property type="entry name" value="PyrdxlP-dep_Trfase"/>
</dbReference>
<evidence type="ECO:0000313" key="10">
    <source>
        <dbReference type="Proteomes" id="UP000824208"/>
    </source>
</evidence>
<dbReference type="AlphaFoldDB" id="A0A9D2MAA6"/>
<keyword evidence="9" id="KW-0808">Transferase</keyword>
<dbReference type="SUPFAM" id="SSF53383">
    <property type="entry name" value="PLP-dependent transferases"/>
    <property type="match status" value="1"/>
</dbReference>
<dbReference type="EMBL" id="DWYC01000053">
    <property type="protein sequence ID" value="HJB57130.1"/>
    <property type="molecule type" value="Genomic_DNA"/>
</dbReference>
<protein>
    <submittedName>
        <fullName evidence="9">Aminotransferase class V-fold PLP-dependent enzyme</fullName>
    </submittedName>
</protein>
<evidence type="ECO:0000256" key="4">
    <source>
        <dbReference type="ARBA" id="ARBA00022898"/>
    </source>
</evidence>
<feature type="domain" description="Orn/Lys/Arg decarboxylase C-terminal" evidence="8">
    <location>
        <begin position="368"/>
        <end position="425"/>
    </location>
</feature>
<dbReference type="GO" id="GO:0008483">
    <property type="term" value="F:transaminase activity"/>
    <property type="evidence" value="ECO:0007669"/>
    <property type="project" value="UniProtKB-KW"/>
</dbReference>
<evidence type="ECO:0000256" key="6">
    <source>
        <dbReference type="SAM" id="MobiDB-lite"/>
    </source>
</evidence>
<evidence type="ECO:0000256" key="2">
    <source>
        <dbReference type="ARBA" id="ARBA00010671"/>
    </source>
</evidence>
<gene>
    <name evidence="9" type="ORF">H9714_06225</name>
</gene>
<keyword evidence="3" id="KW-0210">Decarboxylase</keyword>
<dbReference type="GO" id="GO:0016831">
    <property type="term" value="F:carboxy-lyase activity"/>
    <property type="evidence" value="ECO:0007669"/>
    <property type="project" value="UniProtKB-KW"/>
</dbReference>
<dbReference type="Pfam" id="PF03711">
    <property type="entry name" value="OKR_DC_1_C"/>
    <property type="match status" value="1"/>
</dbReference>
<comment type="caution">
    <text evidence="9">The sequence shown here is derived from an EMBL/GenBank/DDBJ whole genome shotgun (WGS) entry which is preliminary data.</text>
</comment>
<comment type="cofactor">
    <cofactor evidence="1">
        <name>pyridoxal 5'-phosphate</name>
        <dbReference type="ChEBI" id="CHEBI:597326"/>
    </cofactor>
</comment>
<dbReference type="InterPro" id="IPR008286">
    <property type="entry name" value="Prn/Lys/Arg_de-COase_C"/>
</dbReference>
<evidence type="ECO:0000313" key="9">
    <source>
        <dbReference type="EMBL" id="HJB57130.1"/>
    </source>
</evidence>
<reference evidence="9" key="1">
    <citation type="journal article" date="2021" name="PeerJ">
        <title>Extensive microbial diversity within the chicken gut microbiome revealed by metagenomics and culture.</title>
        <authorList>
            <person name="Gilroy R."/>
            <person name="Ravi A."/>
            <person name="Getino M."/>
            <person name="Pursley I."/>
            <person name="Horton D.L."/>
            <person name="Alikhan N.F."/>
            <person name="Baker D."/>
            <person name="Gharbi K."/>
            <person name="Hall N."/>
            <person name="Watson M."/>
            <person name="Adriaenssens E.M."/>
            <person name="Foster-Nyarko E."/>
            <person name="Jarju S."/>
            <person name="Secka A."/>
            <person name="Antonio M."/>
            <person name="Oren A."/>
            <person name="Chaudhuri R.R."/>
            <person name="La Ragione R."/>
            <person name="Hildebrand F."/>
            <person name="Pallen M.J."/>
        </authorList>
    </citation>
    <scope>NUCLEOTIDE SEQUENCE</scope>
    <source>
        <strain evidence="9">CHK189-11263</strain>
    </source>
</reference>
<accession>A0A9D2MAA6</accession>
<sequence length="439" mass="46492">MTQTPLCDALRAFASTHPLRMHMPGHKGTGLPLPELSAAAALDFTELPPTGNLFEADGPIRAAEDLWAQAVGVSSCLFLTGGSTQGVLSALALTCRPGDRVLLDRGSHRSAYHALALLDLEPVYLFRPWYAGEAVAGPISPQDVDKSLSAHPEIKTVCITSPTYYGVLSDIPALARIAHAHGARLVVDAAHGAHLPFLGDRSLAAADVAVVSAHKTLPAPGQSALLLSSLPLEELCRAASLFGSSSPSYPMMAALDAARAWMEEEGRPALARTVEAVAALRARFPALRPGPLKLDPTRLVLCCADGFAGKAALEALGVYPEMADQRHVVCICTASDTPEAFRRLERALEQALPSPPPERLDLPPAPPPEPVCSPRQARFSLTETLPVKEALGRIAAGQVAPYPPGVPVLAPGERVTKKTIAYLNQIGYNMEKGMEVVRL</sequence>
<evidence type="ECO:0000259" key="7">
    <source>
        <dbReference type="Pfam" id="PF01276"/>
    </source>
</evidence>
<dbReference type="InterPro" id="IPR015421">
    <property type="entry name" value="PyrdxlP-dep_Trfase_major"/>
</dbReference>
<keyword evidence="9" id="KW-0032">Aminotransferase</keyword>
<dbReference type="PANTHER" id="PTHR43277:SF4">
    <property type="entry name" value="ARGININE DECARBOXYLASE"/>
    <property type="match status" value="1"/>
</dbReference>
<feature type="region of interest" description="Disordered" evidence="6">
    <location>
        <begin position="352"/>
        <end position="371"/>
    </location>
</feature>
<dbReference type="PANTHER" id="PTHR43277">
    <property type="entry name" value="ARGININE DECARBOXYLASE"/>
    <property type="match status" value="1"/>
</dbReference>
<dbReference type="Proteomes" id="UP000824208">
    <property type="component" value="Unassembled WGS sequence"/>
</dbReference>
<proteinExistence type="inferred from homology"/>
<dbReference type="Pfam" id="PF01276">
    <property type="entry name" value="OKR_DC_1"/>
    <property type="match status" value="1"/>
</dbReference>
<dbReference type="InterPro" id="IPR000310">
    <property type="entry name" value="Orn/Lys/Arg_deCO2ase_major_dom"/>
</dbReference>
<evidence type="ECO:0000256" key="1">
    <source>
        <dbReference type="ARBA" id="ARBA00001933"/>
    </source>
</evidence>
<name>A0A9D2MAA6_9FIRM</name>
<evidence type="ECO:0000259" key="8">
    <source>
        <dbReference type="Pfam" id="PF03711"/>
    </source>
</evidence>
<reference evidence="9" key="2">
    <citation type="submission" date="2021-04" db="EMBL/GenBank/DDBJ databases">
        <authorList>
            <person name="Gilroy R."/>
        </authorList>
    </citation>
    <scope>NUCLEOTIDE SEQUENCE</scope>
    <source>
        <strain evidence="9">CHK189-11263</strain>
    </source>
</reference>
<dbReference type="Gene3D" id="3.90.105.10">
    <property type="entry name" value="Molybdopterin biosynthesis moea protein, domain 2"/>
    <property type="match status" value="1"/>
</dbReference>
<evidence type="ECO:0000256" key="3">
    <source>
        <dbReference type="ARBA" id="ARBA00022793"/>
    </source>
</evidence>
<feature type="domain" description="Orn/Lys/Arg decarboxylases family 1 pyridoxal-P attachment site" evidence="7">
    <location>
        <begin position="4"/>
        <end position="284"/>
    </location>
</feature>
<comment type="similarity">
    <text evidence="2">Belongs to the Orn/Lys/Arg decarboxylase class-I family.</text>
</comment>
<evidence type="ECO:0000256" key="5">
    <source>
        <dbReference type="ARBA" id="ARBA00023239"/>
    </source>
</evidence>
<dbReference type="InterPro" id="IPR052357">
    <property type="entry name" value="Orn_Lys_Arg_decarboxylase-I"/>
</dbReference>
<organism evidence="9 10">
    <name type="scientific">Candidatus Flavonifractor intestinipullorum</name>
    <dbReference type="NCBI Taxonomy" id="2838587"/>
    <lineage>
        <taxon>Bacteria</taxon>
        <taxon>Bacillati</taxon>
        <taxon>Bacillota</taxon>
        <taxon>Clostridia</taxon>
        <taxon>Eubacteriales</taxon>
        <taxon>Oscillospiraceae</taxon>
        <taxon>Flavonifractor</taxon>
    </lineage>
</organism>